<dbReference type="RefSeq" id="WP_073387409.1">
    <property type="nucleotide sequence ID" value="NZ_FQXK01000016.1"/>
</dbReference>
<name>A0A1M5Z701_BUTFI</name>
<protein>
    <submittedName>
        <fullName evidence="1">Uncharacterized protein</fullName>
    </submittedName>
</protein>
<evidence type="ECO:0000313" key="1">
    <source>
        <dbReference type="EMBL" id="SHI20009.1"/>
    </source>
</evidence>
<keyword evidence="2" id="KW-1185">Reference proteome</keyword>
<sequence>MKKNIIITAAVVTISVILTVSAAVYRSKNGSTVTNELDPSLASSLMDDEVSGMVTNTDSGVSSESSITTVPDGVYTNGSESMIFDGNSVDISGMVFDYTLENGYVVLDIDSLSFSDAFTNMYKEEKGEDADLDAQLTKTKESASSITIQYNEKFDWVTYEEYIFKRSEDFSKGPSGTYQSEDDSNITLTFDNGIATFVNGDITETHPYVIYLDGEDLIIVFYSLDLYSSDFYGSFCENNYFYFTDESKIDLGFGSFVKAEK</sequence>
<dbReference type="OrthoDB" id="9935753at2"/>
<dbReference type="Proteomes" id="UP000184278">
    <property type="component" value="Unassembled WGS sequence"/>
</dbReference>
<proteinExistence type="predicted"/>
<dbReference type="GeneID" id="89508221"/>
<dbReference type="AlphaFoldDB" id="A0A1M5Z701"/>
<accession>A0A1M5Z701</accession>
<reference evidence="2" key="1">
    <citation type="submission" date="2016-11" db="EMBL/GenBank/DDBJ databases">
        <authorList>
            <person name="Varghese N."/>
            <person name="Submissions S."/>
        </authorList>
    </citation>
    <scope>NUCLEOTIDE SEQUENCE [LARGE SCALE GENOMIC DNA]</scope>
    <source>
        <strain evidence="2">DSM 3071</strain>
    </source>
</reference>
<evidence type="ECO:0000313" key="2">
    <source>
        <dbReference type="Proteomes" id="UP000184278"/>
    </source>
</evidence>
<gene>
    <name evidence="1" type="ORF">SAMN02745229_01993</name>
</gene>
<dbReference type="EMBL" id="FQXK01000016">
    <property type="protein sequence ID" value="SHI20009.1"/>
    <property type="molecule type" value="Genomic_DNA"/>
</dbReference>
<organism evidence="1 2">
    <name type="scientific">Butyrivibrio fibrisolvens DSM 3071</name>
    <dbReference type="NCBI Taxonomy" id="1121131"/>
    <lineage>
        <taxon>Bacteria</taxon>
        <taxon>Bacillati</taxon>
        <taxon>Bacillota</taxon>
        <taxon>Clostridia</taxon>
        <taxon>Lachnospirales</taxon>
        <taxon>Lachnospiraceae</taxon>
        <taxon>Butyrivibrio</taxon>
    </lineage>
</organism>